<dbReference type="PANTHER" id="PTHR43723">
    <property type="entry name" value="COBALT TRANSPORT PROTEIN CBIQ"/>
    <property type="match status" value="1"/>
</dbReference>
<dbReference type="InterPro" id="IPR012809">
    <property type="entry name" value="ECF_CbiQ"/>
</dbReference>
<dbReference type="CDD" id="cd16914">
    <property type="entry name" value="EcfT"/>
    <property type="match status" value="1"/>
</dbReference>
<dbReference type="AlphaFoldDB" id="A0A1V0UWD3"/>
<evidence type="ECO:0000256" key="4">
    <source>
        <dbReference type="ARBA" id="ARBA00022989"/>
    </source>
</evidence>
<dbReference type="GO" id="GO:0043190">
    <property type="term" value="C:ATP-binding cassette (ABC) transporter complex"/>
    <property type="evidence" value="ECO:0007669"/>
    <property type="project" value="InterPro"/>
</dbReference>
<dbReference type="InterPro" id="IPR052770">
    <property type="entry name" value="Cobalt_transport_CbiQ"/>
</dbReference>
<dbReference type="InterPro" id="IPR003339">
    <property type="entry name" value="ABC/ECF_trnsptr_transmembrane"/>
</dbReference>
<organism evidence="7 8">
    <name type="scientific">Paenibacillus larvae subsp. pulvifaciens</name>
    <dbReference type="NCBI Taxonomy" id="1477"/>
    <lineage>
        <taxon>Bacteria</taxon>
        <taxon>Bacillati</taxon>
        <taxon>Bacillota</taxon>
        <taxon>Bacilli</taxon>
        <taxon>Bacillales</taxon>
        <taxon>Paenibacillaceae</taxon>
        <taxon>Paenibacillus</taxon>
    </lineage>
</organism>
<evidence type="ECO:0000256" key="5">
    <source>
        <dbReference type="ARBA" id="ARBA00023136"/>
    </source>
</evidence>
<dbReference type="PANTHER" id="PTHR43723:SF1">
    <property type="entry name" value="COBALT TRANSPORT PROTEIN CBIQ"/>
    <property type="match status" value="1"/>
</dbReference>
<keyword evidence="4 6" id="KW-1133">Transmembrane helix</keyword>
<accession>A0A1V0UWD3</accession>
<reference evidence="7 8" key="1">
    <citation type="submission" date="2017-03" db="EMBL/GenBank/DDBJ databases">
        <title>Paenibacillus larvae genome sequencing.</title>
        <authorList>
            <person name="Dingman D.W."/>
        </authorList>
    </citation>
    <scope>NUCLEOTIDE SEQUENCE [LARGE SCALE GENOMIC DNA]</scope>
    <source>
        <strain evidence="7 8">SAG 10367</strain>
    </source>
</reference>
<comment type="subcellular location">
    <subcellularLocation>
        <location evidence="1">Cell membrane</location>
        <topology evidence="1">Multi-pass membrane protein</topology>
    </subcellularLocation>
</comment>
<proteinExistence type="predicted"/>
<keyword evidence="3 6" id="KW-0812">Transmembrane</keyword>
<feature type="transmembrane region" description="Helical" evidence="6">
    <location>
        <begin position="65"/>
        <end position="84"/>
    </location>
</feature>
<name>A0A1V0UWD3_9BACL</name>
<feature type="transmembrane region" description="Helical" evidence="6">
    <location>
        <begin position="115"/>
        <end position="133"/>
    </location>
</feature>
<protein>
    <submittedName>
        <fullName evidence="7">Cobalt ECF transporter T component CbiQ</fullName>
    </submittedName>
</protein>
<evidence type="ECO:0000256" key="2">
    <source>
        <dbReference type="ARBA" id="ARBA00022475"/>
    </source>
</evidence>
<gene>
    <name evidence="7" type="ORF">B7C51_18425</name>
</gene>
<keyword evidence="2" id="KW-1003">Cell membrane</keyword>
<evidence type="ECO:0000313" key="7">
    <source>
        <dbReference type="EMBL" id="ARF69368.1"/>
    </source>
</evidence>
<evidence type="ECO:0000256" key="1">
    <source>
        <dbReference type="ARBA" id="ARBA00004651"/>
    </source>
</evidence>
<evidence type="ECO:0000256" key="3">
    <source>
        <dbReference type="ARBA" id="ARBA00022692"/>
    </source>
</evidence>
<dbReference type="Proteomes" id="UP000192727">
    <property type="component" value="Chromosome"/>
</dbReference>
<sequence length="225" mass="25715">MLTIDKYAYQNRWIGVSPYIKSSGYVLLMILSLSGPVILQAGIFMLLVPLTIYVVKMNFRQYLKWLMLPFSFLLLSLISILVSLSPSGDGLLFEVQTGSWYLGISDATVQAATHVFFRSTACLACTTLFILTVPVHQLVKVMKKIYIPALLVELMVLIYRFIFIFMEEAGAIRHAQQLRFGYNGFKNSYNSFAMLVNVLFQRVMKRYSEMSVVLDVKLYQGDFHV</sequence>
<dbReference type="NCBIfam" id="NF012029">
    <property type="entry name" value="PRK15485.1"/>
    <property type="match status" value="1"/>
</dbReference>
<dbReference type="NCBIfam" id="TIGR02454">
    <property type="entry name" value="ECF_T_CbiQ"/>
    <property type="match status" value="1"/>
</dbReference>
<dbReference type="Pfam" id="PF02361">
    <property type="entry name" value="CbiQ"/>
    <property type="match status" value="1"/>
</dbReference>
<dbReference type="EMBL" id="CP020557">
    <property type="protein sequence ID" value="ARF69368.1"/>
    <property type="molecule type" value="Genomic_DNA"/>
</dbReference>
<evidence type="ECO:0000313" key="8">
    <source>
        <dbReference type="Proteomes" id="UP000192727"/>
    </source>
</evidence>
<dbReference type="GO" id="GO:0006824">
    <property type="term" value="P:cobalt ion transport"/>
    <property type="evidence" value="ECO:0007669"/>
    <property type="project" value="InterPro"/>
</dbReference>
<feature type="transmembrane region" description="Helical" evidence="6">
    <location>
        <begin position="145"/>
        <end position="166"/>
    </location>
</feature>
<evidence type="ECO:0000256" key="6">
    <source>
        <dbReference type="SAM" id="Phobius"/>
    </source>
</evidence>
<feature type="transmembrane region" description="Helical" evidence="6">
    <location>
        <begin position="25"/>
        <end position="53"/>
    </location>
</feature>
<keyword evidence="5 6" id="KW-0472">Membrane</keyword>
<dbReference type="RefSeq" id="WP_083041054.1">
    <property type="nucleotide sequence ID" value="NZ_CP020557.1"/>
</dbReference>